<feature type="transmembrane region" description="Helical" evidence="6">
    <location>
        <begin position="170"/>
        <end position="188"/>
    </location>
</feature>
<feature type="transmembrane region" description="Helical" evidence="6">
    <location>
        <begin position="109"/>
        <end position="130"/>
    </location>
</feature>
<feature type="transmembrane region" description="Helical" evidence="6">
    <location>
        <begin position="396"/>
        <end position="416"/>
    </location>
</feature>
<evidence type="ECO:0000256" key="1">
    <source>
        <dbReference type="ARBA" id="ARBA00004651"/>
    </source>
</evidence>
<name>A0A6N7UYY5_9FIRM</name>
<evidence type="ECO:0000256" key="4">
    <source>
        <dbReference type="ARBA" id="ARBA00022989"/>
    </source>
</evidence>
<dbReference type="Proteomes" id="UP000434409">
    <property type="component" value="Unassembled WGS sequence"/>
</dbReference>
<keyword evidence="4 6" id="KW-1133">Transmembrane helix</keyword>
<dbReference type="RefSeq" id="WP_206671416.1">
    <property type="nucleotide sequence ID" value="NZ_VULY01000018.1"/>
</dbReference>
<dbReference type="AlphaFoldDB" id="A0A6N7UYY5"/>
<gene>
    <name evidence="7" type="ORF">FYJ34_02120</name>
</gene>
<reference evidence="7 8" key="1">
    <citation type="submission" date="2019-08" db="EMBL/GenBank/DDBJ databases">
        <title>In-depth cultivation of the pig gut microbiome towards novel bacterial diversity and tailored functional studies.</title>
        <authorList>
            <person name="Wylensek D."/>
            <person name="Hitch T.C.A."/>
            <person name="Clavel T."/>
        </authorList>
    </citation>
    <scope>NUCLEOTIDE SEQUENCE [LARGE SCALE GENOMIC DNA]</scope>
    <source>
        <strain evidence="7 8">68-1-5</strain>
    </source>
</reference>
<keyword evidence="3 6" id="KW-0812">Transmembrane</keyword>
<feature type="transmembrane region" description="Helical" evidence="6">
    <location>
        <begin position="142"/>
        <end position="164"/>
    </location>
</feature>
<feature type="transmembrane region" description="Helical" evidence="6">
    <location>
        <begin position="363"/>
        <end position="384"/>
    </location>
</feature>
<feature type="transmembrane region" description="Helical" evidence="6">
    <location>
        <begin position="251"/>
        <end position="272"/>
    </location>
</feature>
<sequence>MSSINKEPDSKTVYIWNMLGSMSNALLSVVAFMILTRGVEGREADIFSLAWAVSQLMAIIGTFQIRMFQATDVEEKFTFDQYLQFRIVTIVVMMIGCGGYVLLKHYEPYKALVVIVITLFRGIDCIADVYEGWFQQKERLDLASKAIVGRVWSALLVFAAGLFLTRNLMIASLSLTAAYAVCFYAFDYRYTILVDCFRRRKREKTGKKWMLQMAVEGFPLFVNAFLMMSIVNAPKLAIDAASGMGRLKDGVQTEFTVLFMPASFLTLAYIFFRPLVTHMAVFWSTNRKRKMLKILGRLVGALLAISVVILAGSALLGIPILSVVYSLELSPYRTELLILIAGGCIYTFANAFDNVLVVIRKQYLLIIAYVITWIYSKIVTQNLVFRMGMKGAALSYASTMLLFFLMTTLLFGFGLFQEKQKKNRGKAEEK</sequence>
<dbReference type="PANTHER" id="PTHR30250:SF11">
    <property type="entry name" value="O-ANTIGEN TRANSPORTER-RELATED"/>
    <property type="match status" value="1"/>
</dbReference>
<proteinExistence type="predicted"/>
<organism evidence="7 8">
    <name type="scientific">Suipraeoptans intestinalis</name>
    <dbReference type="NCBI Taxonomy" id="2606628"/>
    <lineage>
        <taxon>Bacteria</taxon>
        <taxon>Bacillati</taxon>
        <taxon>Bacillota</taxon>
        <taxon>Clostridia</taxon>
        <taxon>Lachnospirales</taxon>
        <taxon>Lachnospiraceae</taxon>
        <taxon>Suipraeoptans</taxon>
    </lineage>
</organism>
<keyword evidence="2" id="KW-1003">Cell membrane</keyword>
<feature type="transmembrane region" description="Helical" evidence="6">
    <location>
        <begin position="298"/>
        <end position="324"/>
    </location>
</feature>
<evidence type="ECO:0000256" key="6">
    <source>
        <dbReference type="SAM" id="Phobius"/>
    </source>
</evidence>
<evidence type="ECO:0000313" key="7">
    <source>
        <dbReference type="EMBL" id="MSR93107.1"/>
    </source>
</evidence>
<evidence type="ECO:0000256" key="3">
    <source>
        <dbReference type="ARBA" id="ARBA00022692"/>
    </source>
</evidence>
<feature type="transmembrane region" description="Helical" evidence="6">
    <location>
        <begin position="209"/>
        <end position="231"/>
    </location>
</feature>
<feature type="transmembrane region" description="Helical" evidence="6">
    <location>
        <begin position="85"/>
        <end position="103"/>
    </location>
</feature>
<dbReference type="PANTHER" id="PTHR30250">
    <property type="entry name" value="PST FAMILY PREDICTED COLANIC ACID TRANSPORTER"/>
    <property type="match status" value="1"/>
</dbReference>
<feature type="transmembrane region" description="Helical" evidence="6">
    <location>
        <begin position="46"/>
        <end position="65"/>
    </location>
</feature>
<accession>A0A6N7UYY5</accession>
<evidence type="ECO:0000313" key="8">
    <source>
        <dbReference type="Proteomes" id="UP000434409"/>
    </source>
</evidence>
<keyword evidence="5 6" id="KW-0472">Membrane</keyword>
<dbReference type="EMBL" id="VULY01000018">
    <property type="protein sequence ID" value="MSR93107.1"/>
    <property type="molecule type" value="Genomic_DNA"/>
</dbReference>
<dbReference type="InterPro" id="IPR050833">
    <property type="entry name" value="Poly_Biosynth_Transport"/>
</dbReference>
<protein>
    <submittedName>
        <fullName evidence="7">Lipopolysaccharide biosynthesis protein</fullName>
    </submittedName>
</protein>
<evidence type="ECO:0000256" key="5">
    <source>
        <dbReference type="ARBA" id="ARBA00023136"/>
    </source>
</evidence>
<comment type="caution">
    <text evidence="7">The sequence shown here is derived from an EMBL/GenBank/DDBJ whole genome shotgun (WGS) entry which is preliminary data.</text>
</comment>
<comment type="subcellular location">
    <subcellularLocation>
        <location evidence="1">Cell membrane</location>
        <topology evidence="1">Multi-pass membrane protein</topology>
    </subcellularLocation>
</comment>
<evidence type="ECO:0000256" key="2">
    <source>
        <dbReference type="ARBA" id="ARBA00022475"/>
    </source>
</evidence>
<feature type="transmembrane region" description="Helical" evidence="6">
    <location>
        <begin position="12"/>
        <end position="34"/>
    </location>
</feature>
<keyword evidence="8" id="KW-1185">Reference proteome</keyword>
<feature type="transmembrane region" description="Helical" evidence="6">
    <location>
        <begin position="336"/>
        <end position="356"/>
    </location>
</feature>
<dbReference type="GO" id="GO:0005886">
    <property type="term" value="C:plasma membrane"/>
    <property type="evidence" value="ECO:0007669"/>
    <property type="project" value="UniProtKB-SubCell"/>
</dbReference>